<keyword evidence="6" id="KW-0813">Transport</keyword>
<evidence type="ECO:0000256" key="4">
    <source>
        <dbReference type="ARBA" id="ARBA00022989"/>
    </source>
</evidence>
<keyword evidence="4 6" id="KW-1133">Transmembrane helix</keyword>
<comment type="similarity">
    <text evidence="6">Belongs to the NhaA Na(+)/H(+) (TC 2.A.33) antiporter family.</text>
</comment>
<dbReference type="InterPro" id="IPR004670">
    <property type="entry name" value="NhaA"/>
</dbReference>
<gene>
    <name evidence="6 7" type="primary">nhaA</name>
    <name evidence="7" type="ORF">ACFQ4G_15415</name>
</gene>
<comment type="function">
    <text evidence="6">Na(+)/H(+) antiporter that extrudes sodium in exchange for external protons.</text>
</comment>
<keyword evidence="2 6" id="KW-1003">Cell membrane</keyword>
<dbReference type="NCBIfam" id="TIGR00773">
    <property type="entry name" value="NhaA"/>
    <property type="match status" value="1"/>
</dbReference>
<feature type="transmembrane region" description="Helical" evidence="6">
    <location>
        <begin position="21"/>
        <end position="41"/>
    </location>
</feature>
<keyword evidence="6" id="KW-0915">Sodium</keyword>
<dbReference type="HAMAP" id="MF_01844">
    <property type="entry name" value="NhaA"/>
    <property type="match status" value="1"/>
</dbReference>
<dbReference type="EMBL" id="JBHTND010000021">
    <property type="protein sequence ID" value="MFD1302961.1"/>
    <property type="molecule type" value="Genomic_DNA"/>
</dbReference>
<feature type="transmembrane region" description="Helical" evidence="6">
    <location>
        <begin position="260"/>
        <end position="282"/>
    </location>
</feature>
<dbReference type="Pfam" id="PF06965">
    <property type="entry name" value="Na_H_antiport_1"/>
    <property type="match status" value="1"/>
</dbReference>
<feature type="transmembrane region" description="Helical" evidence="6">
    <location>
        <begin position="53"/>
        <end position="76"/>
    </location>
</feature>
<feature type="transmembrane region" description="Helical" evidence="6">
    <location>
        <begin position="368"/>
        <end position="388"/>
    </location>
</feature>
<evidence type="ECO:0000256" key="5">
    <source>
        <dbReference type="ARBA" id="ARBA00023136"/>
    </source>
</evidence>
<feature type="transmembrane region" description="Helical" evidence="6">
    <location>
        <begin position="210"/>
        <end position="240"/>
    </location>
</feature>
<evidence type="ECO:0000256" key="2">
    <source>
        <dbReference type="ARBA" id="ARBA00022475"/>
    </source>
</evidence>
<comment type="catalytic activity">
    <reaction evidence="6">
        <text>Na(+)(in) + 2 H(+)(out) = Na(+)(out) + 2 H(+)(in)</text>
        <dbReference type="Rhea" id="RHEA:29251"/>
        <dbReference type="ChEBI" id="CHEBI:15378"/>
        <dbReference type="ChEBI" id="CHEBI:29101"/>
    </reaction>
</comment>
<feature type="transmembrane region" description="Helical" evidence="6">
    <location>
        <begin position="330"/>
        <end position="356"/>
    </location>
</feature>
<evidence type="ECO:0000313" key="7">
    <source>
        <dbReference type="EMBL" id="MFD1302961.1"/>
    </source>
</evidence>
<dbReference type="PANTHER" id="PTHR30341">
    <property type="entry name" value="SODIUM ION/PROTON ANTIPORTER NHAA-RELATED"/>
    <property type="match status" value="1"/>
</dbReference>
<feature type="transmembrane region" description="Helical" evidence="6">
    <location>
        <begin position="182"/>
        <end position="198"/>
    </location>
</feature>
<keyword evidence="6" id="KW-0739">Sodium transport</keyword>
<feature type="transmembrane region" description="Helical" evidence="6">
    <location>
        <begin position="96"/>
        <end position="115"/>
    </location>
</feature>
<organism evidence="7 8">
    <name type="scientific">Methylobacterium marchantiae</name>
    <dbReference type="NCBI Taxonomy" id="600331"/>
    <lineage>
        <taxon>Bacteria</taxon>
        <taxon>Pseudomonadati</taxon>
        <taxon>Pseudomonadota</taxon>
        <taxon>Alphaproteobacteria</taxon>
        <taxon>Hyphomicrobiales</taxon>
        <taxon>Methylobacteriaceae</taxon>
        <taxon>Methylobacterium</taxon>
    </lineage>
</organism>
<keyword evidence="6" id="KW-0406">Ion transport</keyword>
<comment type="caution">
    <text evidence="7">The sequence shown here is derived from an EMBL/GenBank/DDBJ whole genome shotgun (WGS) entry which is preliminary data.</text>
</comment>
<feature type="transmembrane region" description="Helical" evidence="6">
    <location>
        <begin position="294"/>
        <end position="318"/>
    </location>
</feature>
<dbReference type="Proteomes" id="UP001597176">
    <property type="component" value="Unassembled WGS sequence"/>
</dbReference>
<protein>
    <recommendedName>
        <fullName evidence="6">Na(+)/H(+) antiporter NhaA</fullName>
    </recommendedName>
    <alternativeName>
        <fullName evidence="6">Sodium/proton antiporter NhaA</fullName>
    </alternativeName>
</protein>
<keyword evidence="5 6" id="KW-0472">Membrane</keyword>
<dbReference type="NCBIfam" id="NF007111">
    <property type="entry name" value="PRK09560.1"/>
    <property type="match status" value="1"/>
</dbReference>
<dbReference type="NCBIfam" id="NF007112">
    <property type="entry name" value="PRK09561.1"/>
    <property type="match status" value="1"/>
</dbReference>
<evidence type="ECO:0000256" key="3">
    <source>
        <dbReference type="ARBA" id="ARBA00022692"/>
    </source>
</evidence>
<reference evidence="8" key="1">
    <citation type="journal article" date="2019" name="Int. J. Syst. Evol. Microbiol.">
        <title>The Global Catalogue of Microorganisms (GCM) 10K type strain sequencing project: providing services to taxonomists for standard genome sequencing and annotation.</title>
        <authorList>
            <consortium name="The Broad Institute Genomics Platform"/>
            <consortium name="The Broad Institute Genome Sequencing Center for Infectious Disease"/>
            <person name="Wu L."/>
            <person name="Ma J."/>
        </authorList>
    </citation>
    <scope>NUCLEOTIDE SEQUENCE [LARGE SCALE GENOMIC DNA]</scope>
    <source>
        <strain evidence="8">CCUG 56108</strain>
    </source>
</reference>
<dbReference type="InterPro" id="IPR023171">
    <property type="entry name" value="Na/H_antiporter_dom_sf"/>
</dbReference>
<feature type="transmembrane region" description="Helical" evidence="6">
    <location>
        <begin position="127"/>
        <end position="146"/>
    </location>
</feature>
<evidence type="ECO:0000313" key="8">
    <source>
        <dbReference type="Proteomes" id="UP001597176"/>
    </source>
</evidence>
<comment type="subcellular location">
    <subcellularLocation>
        <location evidence="1">Cell inner membrane</location>
        <topology evidence="1">Multi-pass membrane protein</topology>
    </subcellularLocation>
    <subcellularLocation>
        <location evidence="6">Cell membrane</location>
        <topology evidence="6">Multi-pass membrane protein</topology>
    </subcellularLocation>
</comment>
<dbReference type="Gene3D" id="1.20.1530.10">
    <property type="entry name" value="Na+/H+ antiporter like domain"/>
    <property type="match status" value="1"/>
</dbReference>
<keyword evidence="8" id="KW-1185">Reference proteome</keyword>
<proteinExistence type="inferred from homology"/>
<sequence>MLDTSPTRRPLSALRNALKSDAGGGLVLMASAVLALIVANSPLAPGYFALLKAYIGGLSVLHWVNDGLMAVFFLLVGLEIKREVLDGRLRTWPDRILPGVAALGGMVVPALIYVLVNRSSPETLRGWAIPTATDIAFALGVLALLGSRVPVSLKVFLTALAIIDDLGAVLVIAVFYTADLSLPMLAGAALTVAILSGLNRAGVTRLTPYLVLGAVLWFLVLKSGIHATIAGVLLALTIPLRTSPARPDDPASPLHRLEHAIHPWSAYLVLPIFGFANAGVALGGMSLRMLLDPVTLGVALGLFAGKQIGVFGAVFAAVKLGLAQRPAHAGWWQIYGLSLVCGVGFTMSLFIGLLAFADNPDLETETKIGVLVGSVICMIAGALVLMFAPRPVRETRPAP</sequence>
<name>A0ABW3X0E9_9HYPH</name>
<dbReference type="PANTHER" id="PTHR30341:SF0">
    <property type="entry name" value="NA(+)_H(+) ANTIPORTER NHAA"/>
    <property type="match status" value="1"/>
</dbReference>
<feature type="transmembrane region" description="Helical" evidence="6">
    <location>
        <begin position="155"/>
        <end position="176"/>
    </location>
</feature>
<accession>A0ABW3X0E9</accession>
<evidence type="ECO:0000256" key="1">
    <source>
        <dbReference type="ARBA" id="ARBA00004429"/>
    </source>
</evidence>
<keyword evidence="6" id="KW-0050">Antiport</keyword>
<dbReference type="RefSeq" id="WP_238205692.1">
    <property type="nucleotide sequence ID" value="NZ_JBHTND010000021.1"/>
</dbReference>
<evidence type="ECO:0000256" key="6">
    <source>
        <dbReference type="HAMAP-Rule" id="MF_01844"/>
    </source>
</evidence>
<keyword evidence="3 6" id="KW-0812">Transmembrane</keyword>